<dbReference type="PANTHER" id="PTHR38674:SF1">
    <property type="entry name" value="ALKANE 1-MONOOXYGENASE 1"/>
    <property type="match status" value="1"/>
</dbReference>
<keyword evidence="7 12" id="KW-1133">Transmembrane helix</keyword>
<evidence type="ECO:0000256" key="8">
    <source>
        <dbReference type="ARBA" id="ARBA00023002"/>
    </source>
</evidence>
<evidence type="ECO:0000256" key="6">
    <source>
        <dbReference type="ARBA" id="ARBA00022723"/>
    </source>
</evidence>
<feature type="transmembrane region" description="Helical" evidence="12">
    <location>
        <begin position="115"/>
        <end position="135"/>
    </location>
</feature>
<evidence type="ECO:0000256" key="4">
    <source>
        <dbReference type="ARBA" id="ARBA00022519"/>
    </source>
</evidence>
<keyword evidence="4" id="KW-0997">Cell inner membrane</keyword>
<keyword evidence="11 12" id="KW-0472">Membrane</keyword>
<comment type="caution">
    <text evidence="14">The sequence shown here is derived from an EMBL/GenBank/DDBJ whole genome shotgun (WGS) entry which is preliminary data.</text>
</comment>
<protein>
    <submittedName>
        <fullName evidence="14">Alkane 1-monooxygenase</fullName>
    </submittedName>
</protein>
<dbReference type="PANTHER" id="PTHR38674">
    <property type="entry name" value="ALKANE 1-MONOOXYGENASE 1"/>
    <property type="match status" value="1"/>
</dbReference>
<evidence type="ECO:0000256" key="5">
    <source>
        <dbReference type="ARBA" id="ARBA00022692"/>
    </source>
</evidence>
<dbReference type="RefSeq" id="WP_149332549.1">
    <property type="nucleotide sequence ID" value="NZ_QOVF01000002.1"/>
</dbReference>
<keyword evidence="6" id="KW-0479">Metal-binding</keyword>
<dbReference type="EMBL" id="QOVF01000002">
    <property type="protein sequence ID" value="KAA0695189.1"/>
    <property type="molecule type" value="Genomic_DNA"/>
</dbReference>
<name>A0A7V7GUJ0_9GAMM</name>
<evidence type="ECO:0000256" key="7">
    <source>
        <dbReference type="ARBA" id="ARBA00022989"/>
    </source>
</evidence>
<dbReference type="GO" id="GO:0005886">
    <property type="term" value="C:plasma membrane"/>
    <property type="evidence" value="ECO:0007669"/>
    <property type="project" value="UniProtKB-SubCell"/>
</dbReference>
<evidence type="ECO:0000256" key="10">
    <source>
        <dbReference type="ARBA" id="ARBA00023033"/>
    </source>
</evidence>
<comment type="subcellular location">
    <subcellularLocation>
        <location evidence="1">Cell inner membrane</location>
        <topology evidence="1">Multi-pass membrane protein</topology>
    </subcellularLocation>
</comment>
<proteinExistence type="inferred from homology"/>
<dbReference type="GO" id="GO:0006629">
    <property type="term" value="P:lipid metabolic process"/>
    <property type="evidence" value="ECO:0007669"/>
    <property type="project" value="InterPro"/>
</dbReference>
<keyword evidence="3" id="KW-1003">Cell membrane</keyword>
<evidence type="ECO:0000256" key="2">
    <source>
        <dbReference type="ARBA" id="ARBA00010823"/>
    </source>
</evidence>
<keyword evidence="9" id="KW-0408">Iron</keyword>
<dbReference type="InterPro" id="IPR005804">
    <property type="entry name" value="FA_desaturase_dom"/>
</dbReference>
<dbReference type="AlphaFoldDB" id="A0A7V7GUJ0"/>
<dbReference type="Pfam" id="PF00487">
    <property type="entry name" value="FA_desaturase"/>
    <property type="match status" value="1"/>
</dbReference>
<evidence type="ECO:0000256" key="11">
    <source>
        <dbReference type="ARBA" id="ARBA00023136"/>
    </source>
</evidence>
<keyword evidence="15" id="KW-1185">Reference proteome</keyword>
<organism evidence="14 15">
    <name type="scientific">Halopseudomonas laoshanensis</name>
    <dbReference type="NCBI Taxonomy" id="2268758"/>
    <lineage>
        <taxon>Bacteria</taxon>
        <taxon>Pseudomonadati</taxon>
        <taxon>Pseudomonadota</taxon>
        <taxon>Gammaproteobacteria</taxon>
        <taxon>Pseudomonadales</taxon>
        <taxon>Pseudomonadaceae</taxon>
        <taxon>Halopseudomonas</taxon>
    </lineage>
</organism>
<evidence type="ECO:0000256" key="1">
    <source>
        <dbReference type="ARBA" id="ARBA00004429"/>
    </source>
</evidence>
<keyword evidence="8" id="KW-0560">Oxidoreductase</keyword>
<dbReference type="InterPro" id="IPR033885">
    <property type="entry name" value="AlkB/XylM"/>
</dbReference>
<evidence type="ECO:0000256" key="9">
    <source>
        <dbReference type="ARBA" id="ARBA00023004"/>
    </source>
</evidence>
<reference evidence="14 15" key="1">
    <citation type="submission" date="2018-07" db="EMBL/GenBank/DDBJ databases">
        <title>Pseudomonas laoshanensis sp. nov., isolated from soil.</title>
        <authorList>
            <person name="Sun J."/>
            <person name="Yu L."/>
            <person name="Wang M."/>
            <person name="Zhang C."/>
        </authorList>
    </citation>
    <scope>NUCLEOTIDE SEQUENCE [LARGE SCALE GENOMIC DNA]</scope>
    <source>
        <strain evidence="14 15">Y22</strain>
    </source>
</reference>
<evidence type="ECO:0000313" key="14">
    <source>
        <dbReference type="EMBL" id="KAA0695189.1"/>
    </source>
</evidence>
<keyword evidence="10 14" id="KW-0503">Monooxygenase</keyword>
<dbReference type="Proteomes" id="UP000463138">
    <property type="component" value="Unassembled WGS sequence"/>
</dbReference>
<evidence type="ECO:0000313" key="15">
    <source>
        <dbReference type="Proteomes" id="UP000463138"/>
    </source>
</evidence>
<dbReference type="GO" id="GO:0046872">
    <property type="term" value="F:metal ion binding"/>
    <property type="evidence" value="ECO:0007669"/>
    <property type="project" value="UniProtKB-KW"/>
</dbReference>
<feature type="transmembrane region" description="Helical" evidence="12">
    <location>
        <begin position="47"/>
        <end position="67"/>
    </location>
</feature>
<keyword evidence="5 12" id="KW-0812">Transmembrane</keyword>
<evidence type="ECO:0000259" key="13">
    <source>
        <dbReference type="Pfam" id="PF00487"/>
    </source>
</evidence>
<feature type="domain" description="Fatty acid desaturase" evidence="13">
    <location>
        <begin position="117"/>
        <end position="329"/>
    </location>
</feature>
<feature type="transmembrane region" description="Helical" evidence="12">
    <location>
        <begin position="237"/>
        <end position="264"/>
    </location>
</feature>
<feature type="transmembrane region" description="Helical" evidence="12">
    <location>
        <begin position="339"/>
        <end position="357"/>
    </location>
</feature>
<comment type="similarity">
    <text evidence="2">Belongs to the fatty acid desaturase type 1 family. AlkB subfamily.</text>
</comment>
<dbReference type="GO" id="GO:0004497">
    <property type="term" value="F:monooxygenase activity"/>
    <property type="evidence" value="ECO:0007669"/>
    <property type="project" value="UniProtKB-KW"/>
</dbReference>
<dbReference type="CDD" id="cd03512">
    <property type="entry name" value="Alkane-hydroxylase"/>
    <property type="match status" value="1"/>
</dbReference>
<evidence type="ECO:0000256" key="3">
    <source>
        <dbReference type="ARBA" id="ARBA00022475"/>
    </source>
</evidence>
<gene>
    <name evidence="14" type="ORF">DT594_10160</name>
</gene>
<feature type="transmembrane region" description="Helical" evidence="12">
    <location>
        <begin position="87"/>
        <end position="109"/>
    </location>
</feature>
<feature type="transmembrane region" description="Helical" evidence="12">
    <location>
        <begin position="21"/>
        <end position="41"/>
    </location>
</feature>
<evidence type="ECO:0000256" key="12">
    <source>
        <dbReference type="SAM" id="Phobius"/>
    </source>
</evidence>
<accession>A0A7V7GUJ0</accession>
<dbReference type="OrthoDB" id="4759734at2"/>
<sequence>MNSAAQAAPPASDYVDRKRHLWLFSLLVPCTALIGPLMYMLVSPKLLWLWMPTLFSYTVIPLLDALIGEDRSNPPEEAVPALEADRYYRYVTYALVPILWLSFLVSVIFLGTHELPWHGTLAVVLAAGGTLGYGLNLGHEMGHKKTTLERWLAKITLALGFYGHFFVEHNRGHHRDVATPADPASARMGESIYRFVFREMPGAFFRAWDLEAERLDRCGKSVWSLDNEIIQPALISIALYATLIAILGLDIIPALLLIAFWGAFQLTQANYIEHYGLLRQQLPNGRYERCQPWHSWNSNHLFSNWALFHLQRHSDHHAHPTRRYQSLRDFPDLPRLPNGYFGMYLVAYFPPLWFKLMDKRLLAAVGRDPARINFEPAKRDRLMRQYALGDSGHAQPDTEVVA</sequence>